<dbReference type="Proteomes" id="UP001056120">
    <property type="component" value="Linkage Group LG08"/>
</dbReference>
<proteinExistence type="predicted"/>
<sequence>MKRTLPPDVWRTVIDKGIANSNFNHVDLCNLSIASKTTNIATDDDLVWSKLFYRKFGDETGHTKTDYRRRFKREARTLKWANHRQKRIKQIQHCNEILEKARTRLQRWESIKRGSDALKYHKWMTYNVRAWNESLNSKSVKETFGLISQKIAEASQLQLIIERAKAWVLLRQSIVMDISKKIEYIVLVQTVVNSLHLLSRLKGHMMP</sequence>
<comment type="caution">
    <text evidence="1">The sequence shown here is derived from an EMBL/GenBank/DDBJ whole genome shotgun (WGS) entry which is preliminary data.</text>
</comment>
<organism evidence="1 2">
    <name type="scientific">Smallanthus sonchifolius</name>
    <dbReference type="NCBI Taxonomy" id="185202"/>
    <lineage>
        <taxon>Eukaryota</taxon>
        <taxon>Viridiplantae</taxon>
        <taxon>Streptophyta</taxon>
        <taxon>Embryophyta</taxon>
        <taxon>Tracheophyta</taxon>
        <taxon>Spermatophyta</taxon>
        <taxon>Magnoliopsida</taxon>
        <taxon>eudicotyledons</taxon>
        <taxon>Gunneridae</taxon>
        <taxon>Pentapetalae</taxon>
        <taxon>asterids</taxon>
        <taxon>campanulids</taxon>
        <taxon>Asterales</taxon>
        <taxon>Asteraceae</taxon>
        <taxon>Asteroideae</taxon>
        <taxon>Heliantheae alliance</taxon>
        <taxon>Millerieae</taxon>
        <taxon>Smallanthus</taxon>
    </lineage>
</organism>
<accession>A0ACB9IF20</accession>
<reference evidence="1 2" key="2">
    <citation type="journal article" date="2022" name="Mol. Ecol. Resour.">
        <title>The genomes of chicory, endive, great burdock and yacon provide insights into Asteraceae paleo-polyploidization history and plant inulin production.</title>
        <authorList>
            <person name="Fan W."/>
            <person name="Wang S."/>
            <person name="Wang H."/>
            <person name="Wang A."/>
            <person name="Jiang F."/>
            <person name="Liu H."/>
            <person name="Zhao H."/>
            <person name="Xu D."/>
            <person name="Zhang Y."/>
        </authorList>
    </citation>
    <scope>NUCLEOTIDE SEQUENCE [LARGE SCALE GENOMIC DNA]</scope>
    <source>
        <strain evidence="2">cv. Yunnan</strain>
        <tissue evidence="1">Leaves</tissue>
    </source>
</reference>
<name>A0ACB9IF20_9ASTR</name>
<evidence type="ECO:0000313" key="1">
    <source>
        <dbReference type="EMBL" id="KAI3806402.1"/>
    </source>
</evidence>
<protein>
    <submittedName>
        <fullName evidence="1">Uncharacterized protein</fullName>
    </submittedName>
</protein>
<dbReference type="EMBL" id="CM042025">
    <property type="protein sequence ID" value="KAI3806402.1"/>
    <property type="molecule type" value="Genomic_DNA"/>
</dbReference>
<evidence type="ECO:0000313" key="2">
    <source>
        <dbReference type="Proteomes" id="UP001056120"/>
    </source>
</evidence>
<reference evidence="2" key="1">
    <citation type="journal article" date="2022" name="Mol. Ecol. Resour.">
        <title>The genomes of chicory, endive, great burdock and yacon provide insights into Asteraceae palaeo-polyploidization history and plant inulin production.</title>
        <authorList>
            <person name="Fan W."/>
            <person name="Wang S."/>
            <person name="Wang H."/>
            <person name="Wang A."/>
            <person name="Jiang F."/>
            <person name="Liu H."/>
            <person name="Zhao H."/>
            <person name="Xu D."/>
            <person name="Zhang Y."/>
        </authorList>
    </citation>
    <scope>NUCLEOTIDE SEQUENCE [LARGE SCALE GENOMIC DNA]</scope>
    <source>
        <strain evidence="2">cv. Yunnan</strain>
    </source>
</reference>
<keyword evidence="2" id="KW-1185">Reference proteome</keyword>
<gene>
    <name evidence="1" type="ORF">L1987_22307</name>
</gene>